<evidence type="ECO:0000259" key="2">
    <source>
        <dbReference type="SMART" id="SM01111"/>
    </source>
</evidence>
<keyword evidence="4" id="KW-1185">Reference proteome</keyword>
<feature type="signal peptide" evidence="1">
    <location>
        <begin position="1"/>
        <end position="26"/>
    </location>
</feature>
<gene>
    <name evidence="3" type="ORF">CSSPTR1EN2_LOCUS17380</name>
</gene>
<evidence type="ECO:0000313" key="4">
    <source>
        <dbReference type="Proteomes" id="UP001497512"/>
    </source>
</evidence>
<organism evidence="3 4">
    <name type="scientific">Sphagnum troendelagicum</name>
    <dbReference type="NCBI Taxonomy" id="128251"/>
    <lineage>
        <taxon>Eukaryota</taxon>
        <taxon>Viridiplantae</taxon>
        <taxon>Streptophyta</taxon>
        <taxon>Embryophyta</taxon>
        <taxon>Bryophyta</taxon>
        <taxon>Sphagnophytina</taxon>
        <taxon>Sphagnopsida</taxon>
        <taxon>Sphagnales</taxon>
        <taxon>Sphagnaceae</taxon>
        <taxon>Sphagnum</taxon>
    </lineage>
</organism>
<dbReference type="Pfam" id="PF08881">
    <property type="entry name" value="CVNH"/>
    <property type="match status" value="1"/>
</dbReference>
<evidence type="ECO:0000256" key="1">
    <source>
        <dbReference type="SAM" id="SignalP"/>
    </source>
</evidence>
<accession>A0ABP0ULI3</accession>
<dbReference type="Proteomes" id="UP001497512">
    <property type="component" value="Chromosome 5"/>
</dbReference>
<dbReference type="Gene3D" id="2.30.60.10">
    <property type="entry name" value="Cyanovirin-N"/>
    <property type="match status" value="1"/>
</dbReference>
<dbReference type="EMBL" id="OZ019897">
    <property type="protein sequence ID" value="CAK9225266.1"/>
    <property type="molecule type" value="Genomic_DNA"/>
</dbReference>
<evidence type="ECO:0000313" key="3">
    <source>
        <dbReference type="EMBL" id="CAK9225266.1"/>
    </source>
</evidence>
<reference evidence="3" key="1">
    <citation type="submission" date="2024-02" db="EMBL/GenBank/DDBJ databases">
        <authorList>
            <consortium name="ELIXIR-Norway"/>
            <consortium name="Elixir Norway"/>
        </authorList>
    </citation>
    <scope>NUCLEOTIDE SEQUENCE</scope>
</reference>
<protein>
    <recommendedName>
        <fullName evidence="2">Cyanovirin-N domain-containing protein</fullName>
    </recommendedName>
</protein>
<dbReference type="InterPro" id="IPR011058">
    <property type="entry name" value="Cyanovirin-N"/>
</dbReference>
<feature type="domain" description="Cyanovirin-N" evidence="2">
    <location>
        <begin position="45"/>
        <end position="145"/>
    </location>
</feature>
<dbReference type="SMART" id="SM01111">
    <property type="entry name" value="CVNH"/>
    <property type="match status" value="1"/>
</dbReference>
<dbReference type="SUPFAM" id="SSF51322">
    <property type="entry name" value="Cyanovirin-N"/>
    <property type="match status" value="1"/>
</dbReference>
<sequence length="176" mass="18832">MAWQKMAILAVAGFLCMSALLNGAEATESVSSSSLLNNTAEQCGNFAASCSSITVIRNILAAKCKTKNGTPVPTSLDLNPHIGNDDGKLVAGGQNYIKTCDPKGYGRESSQFLIFAQCKKKNGNAIETSYDINKNVANIDGVLEWENCNQLLANIVDEFAAVEEEIALNGRKLLNQ</sequence>
<keyword evidence="1" id="KW-0732">Signal</keyword>
<proteinExistence type="predicted"/>
<dbReference type="InterPro" id="IPR036673">
    <property type="entry name" value="Cyanovirin-N_sf"/>
</dbReference>
<name>A0ABP0ULI3_9BRYO</name>
<feature type="chain" id="PRO_5045194586" description="Cyanovirin-N domain-containing protein" evidence="1">
    <location>
        <begin position="27"/>
        <end position="176"/>
    </location>
</feature>